<evidence type="ECO:0000313" key="2">
    <source>
        <dbReference type="EMBL" id="GKV35545.1"/>
    </source>
</evidence>
<sequence length="159" mass="17915">MGEASKERLRELTYSGESQMKKGPPMASRPSADFQPLNLFLKMSPRHNGSTLYDSFELQAVTCQLNKAMQMSLASSPTYIRYLQSPLYSQRLDHIRKENANATKKVSYPQVTSTTGNRKARTKETEIVTGGIVARLWKKVKHGVLKNKKKVRAESSQHG</sequence>
<protein>
    <submittedName>
        <fullName evidence="2">Uncharacterized protein</fullName>
    </submittedName>
</protein>
<evidence type="ECO:0000313" key="3">
    <source>
        <dbReference type="Proteomes" id="UP001054252"/>
    </source>
</evidence>
<feature type="region of interest" description="Disordered" evidence="1">
    <location>
        <begin position="1"/>
        <end position="29"/>
    </location>
</feature>
<accession>A0AAV5LE60</accession>
<reference evidence="2 3" key="1">
    <citation type="journal article" date="2021" name="Commun. Biol.">
        <title>The genome of Shorea leprosula (Dipterocarpaceae) highlights the ecological relevance of drought in aseasonal tropical rainforests.</title>
        <authorList>
            <person name="Ng K.K.S."/>
            <person name="Kobayashi M.J."/>
            <person name="Fawcett J.A."/>
            <person name="Hatakeyama M."/>
            <person name="Paape T."/>
            <person name="Ng C.H."/>
            <person name="Ang C.C."/>
            <person name="Tnah L.H."/>
            <person name="Lee C.T."/>
            <person name="Nishiyama T."/>
            <person name="Sese J."/>
            <person name="O'Brien M.J."/>
            <person name="Copetti D."/>
            <person name="Mohd Noor M.I."/>
            <person name="Ong R.C."/>
            <person name="Putra M."/>
            <person name="Sireger I.Z."/>
            <person name="Indrioko S."/>
            <person name="Kosugi Y."/>
            <person name="Izuno A."/>
            <person name="Isagi Y."/>
            <person name="Lee S.L."/>
            <person name="Shimizu K.K."/>
        </authorList>
    </citation>
    <scope>NUCLEOTIDE SEQUENCE [LARGE SCALE GENOMIC DNA]</scope>
    <source>
        <strain evidence="2">214</strain>
    </source>
</reference>
<name>A0AAV5LE60_9ROSI</name>
<dbReference type="AlphaFoldDB" id="A0AAV5LE60"/>
<dbReference type="Proteomes" id="UP001054252">
    <property type="component" value="Unassembled WGS sequence"/>
</dbReference>
<dbReference type="EMBL" id="BPVZ01000111">
    <property type="protein sequence ID" value="GKV35545.1"/>
    <property type="molecule type" value="Genomic_DNA"/>
</dbReference>
<keyword evidence="3" id="KW-1185">Reference proteome</keyword>
<organism evidence="2 3">
    <name type="scientific">Rubroshorea leprosula</name>
    <dbReference type="NCBI Taxonomy" id="152421"/>
    <lineage>
        <taxon>Eukaryota</taxon>
        <taxon>Viridiplantae</taxon>
        <taxon>Streptophyta</taxon>
        <taxon>Embryophyta</taxon>
        <taxon>Tracheophyta</taxon>
        <taxon>Spermatophyta</taxon>
        <taxon>Magnoliopsida</taxon>
        <taxon>eudicotyledons</taxon>
        <taxon>Gunneridae</taxon>
        <taxon>Pentapetalae</taxon>
        <taxon>rosids</taxon>
        <taxon>malvids</taxon>
        <taxon>Malvales</taxon>
        <taxon>Dipterocarpaceae</taxon>
        <taxon>Rubroshorea</taxon>
    </lineage>
</organism>
<gene>
    <name evidence="2" type="ORF">SLEP1_g43800</name>
</gene>
<proteinExistence type="predicted"/>
<evidence type="ECO:0000256" key="1">
    <source>
        <dbReference type="SAM" id="MobiDB-lite"/>
    </source>
</evidence>
<comment type="caution">
    <text evidence="2">The sequence shown here is derived from an EMBL/GenBank/DDBJ whole genome shotgun (WGS) entry which is preliminary data.</text>
</comment>
<feature type="compositionally biased region" description="Basic and acidic residues" evidence="1">
    <location>
        <begin position="1"/>
        <end position="11"/>
    </location>
</feature>